<sequence>MLRIPHSSTRLSIVLCGALASHSGLALAQYGSSEPVEMEATTVMGTAEEEARQALGSSVITAEDIARQPPANDLSEIIRRQPGVNLTGNSASGARGNNRQIDLRGMGPENTLILIDGLPSTSRNAVRYGWDGDRDTRGETNWVPAEEVERIEILRGPAAARYGSGAMGGVINIITKRPTEQWHGSMTFYALEPESGYEGNGRRANFNLSGPLTEALAFRVYGNIARTDADALSINEGHQASEGSVTAGREGVRNKDINALLSWQLDPQQVLDFETSYSRQGNIYAGDTMLNNSGGNDAFVRSLYGHETNVLQRSSFTLKHKGTWDWGNSTLGLSYDYTRNWRLNEGLSGRTEGGPSEGDGAFMSRLRNTRAFGNLDLPIDSAMPQVLTIGAEYLHESLSDPGSLRAQSSDPEPGQIAGFDRTQTKTTANSYAFYVEDNVQVTDRTVLTPGLRFDDHQTYGDNWSPSLNLSHEITDRLTFKGGIARAYKTPNLYQSNPNYLLYSRGNGCTAITSGNGGCYLVGNENLKPEISINKELGLAYDVGTWRASATYFRNDYKNKIVGGNEFIYRLGDTGPRVLEWENTGKAVVQGVEGNLFIPLTDTVDWNTNFTYMIESKDKQTGDPLSIIPKYTINSTLDWYVTEKLSAQLNVTHYGKQEAPSYSRRTNTDYEAAAQKDIDPYTLVGVSSGYEFNEHYKVRFGVNNLFDKRIYREGNASSAGAVTYNEPGRAYFASFTASF</sequence>
<dbReference type="NCBIfam" id="NF010048">
    <property type="entry name" value="PRK13524.1"/>
    <property type="match status" value="1"/>
</dbReference>
<evidence type="ECO:0000256" key="10">
    <source>
        <dbReference type="PROSITE-ProRule" id="PRU01360"/>
    </source>
</evidence>
<accession>A0A2X2D5N6</accession>
<gene>
    <name evidence="17" type="primary">pfeA</name>
    <name evidence="16" type="ORF">IRZ65_11940</name>
    <name evidence="17" type="ORF">NCTC11842_05485</name>
</gene>
<evidence type="ECO:0000256" key="12">
    <source>
        <dbReference type="SAM" id="MobiDB-lite"/>
    </source>
</evidence>
<dbReference type="Pfam" id="PF00593">
    <property type="entry name" value="TonB_dep_Rec_b-barrel"/>
    <property type="match status" value="1"/>
</dbReference>
<evidence type="ECO:0000256" key="5">
    <source>
        <dbReference type="ARBA" id="ARBA00022692"/>
    </source>
</evidence>
<dbReference type="Proteomes" id="UP000626180">
    <property type="component" value="Unassembled WGS sequence"/>
</dbReference>
<evidence type="ECO:0000256" key="6">
    <source>
        <dbReference type="ARBA" id="ARBA00023077"/>
    </source>
</evidence>
<dbReference type="InterPro" id="IPR010105">
    <property type="entry name" value="TonB_sidphr_rcpt"/>
</dbReference>
<dbReference type="GO" id="GO:0009279">
    <property type="term" value="C:cell outer membrane"/>
    <property type="evidence" value="ECO:0007669"/>
    <property type="project" value="UniProtKB-SubCell"/>
</dbReference>
<evidence type="ECO:0000256" key="13">
    <source>
        <dbReference type="SAM" id="SignalP"/>
    </source>
</evidence>
<feature type="signal peptide" evidence="13">
    <location>
        <begin position="1"/>
        <end position="28"/>
    </location>
</feature>
<keyword evidence="4 10" id="KW-1134">Transmembrane beta strand</keyword>
<evidence type="ECO:0000259" key="15">
    <source>
        <dbReference type="Pfam" id="PF07715"/>
    </source>
</evidence>
<evidence type="ECO:0000256" key="8">
    <source>
        <dbReference type="ARBA" id="ARBA00023170"/>
    </source>
</evidence>
<dbReference type="InterPro" id="IPR058134">
    <property type="entry name" value="PirA/FepA/PfeA"/>
</dbReference>
<evidence type="ECO:0000313" key="18">
    <source>
        <dbReference type="Proteomes" id="UP000250443"/>
    </source>
</evidence>
<dbReference type="InterPro" id="IPR037066">
    <property type="entry name" value="Plug_dom_sf"/>
</dbReference>
<dbReference type="EMBL" id="JADMCD010000005">
    <property type="protein sequence ID" value="MBF8641395.1"/>
    <property type="molecule type" value="Genomic_DNA"/>
</dbReference>
<dbReference type="InterPro" id="IPR036942">
    <property type="entry name" value="Beta-barrel_TonB_sf"/>
</dbReference>
<keyword evidence="5 10" id="KW-0812">Transmembrane</keyword>
<protein>
    <submittedName>
        <fullName evidence="17">TonB-dependent outermembrane ferric enterobactin receptor</fullName>
    </submittedName>
    <submittedName>
        <fullName evidence="16">TonB-dependent siderophore receptor</fullName>
    </submittedName>
</protein>
<dbReference type="RefSeq" id="WP_010798943.1">
    <property type="nucleotide sequence ID" value="NZ_CP069263.1"/>
</dbReference>
<evidence type="ECO:0000256" key="3">
    <source>
        <dbReference type="ARBA" id="ARBA00022448"/>
    </source>
</evidence>
<proteinExistence type="inferred from homology"/>
<dbReference type="GO" id="GO:0044718">
    <property type="term" value="P:siderophore transmembrane transport"/>
    <property type="evidence" value="ECO:0007669"/>
    <property type="project" value="TreeGrafter"/>
</dbReference>
<keyword evidence="8 17" id="KW-0675">Receptor</keyword>
<dbReference type="SUPFAM" id="SSF56935">
    <property type="entry name" value="Porins"/>
    <property type="match status" value="1"/>
</dbReference>
<dbReference type="Gene3D" id="2.170.130.10">
    <property type="entry name" value="TonB-dependent receptor, plug domain"/>
    <property type="match status" value="1"/>
</dbReference>
<feature type="domain" description="TonB-dependent receptor plug" evidence="15">
    <location>
        <begin position="57"/>
        <end position="170"/>
    </location>
</feature>
<evidence type="ECO:0000256" key="2">
    <source>
        <dbReference type="ARBA" id="ARBA00009810"/>
    </source>
</evidence>
<keyword evidence="19" id="KW-1185">Reference proteome</keyword>
<reference evidence="16 19" key="2">
    <citation type="submission" date="2020-10" db="EMBL/GenBank/DDBJ databases">
        <title>Genome sequences of Pseudomonas isolates.</title>
        <authorList>
            <person name="Wessels L."/>
            <person name="Reich F."/>
            <person name="Hammerl J."/>
        </authorList>
    </citation>
    <scope>NUCLEOTIDE SEQUENCE [LARGE SCALE GENOMIC DNA]</scope>
    <source>
        <strain evidence="16 19">20-MO00624-0</strain>
    </source>
</reference>
<dbReference type="InterPro" id="IPR000531">
    <property type="entry name" value="Beta-barrel_TonB"/>
</dbReference>
<evidence type="ECO:0000313" key="16">
    <source>
        <dbReference type="EMBL" id="MBF8641395.1"/>
    </source>
</evidence>
<dbReference type="PANTHER" id="PTHR30069:SF8">
    <property type="entry name" value="TONB-DEPENDENT SIDEROPHORE RECEPTOR PROTEIN"/>
    <property type="match status" value="1"/>
</dbReference>
<evidence type="ECO:0000259" key="14">
    <source>
        <dbReference type="Pfam" id="PF00593"/>
    </source>
</evidence>
<reference evidence="17 18" key="1">
    <citation type="submission" date="2018-06" db="EMBL/GenBank/DDBJ databases">
        <authorList>
            <consortium name="Pathogen Informatics"/>
            <person name="Doyle S."/>
        </authorList>
    </citation>
    <scope>NUCLEOTIDE SEQUENCE [LARGE SCALE GENOMIC DNA]</scope>
    <source>
        <strain evidence="17 18">NCTC11842</strain>
    </source>
</reference>
<dbReference type="GO" id="GO:0038023">
    <property type="term" value="F:signaling receptor activity"/>
    <property type="evidence" value="ECO:0007669"/>
    <property type="project" value="InterPro"/>
</dbReference>
<evidence type="ECO:0000256" key="9">
    <source>
        <dbReference type="ARBA" id="ARBA00023237"/>
    </source>
</evidence>
<evidence type="ECO:0000313" key="19">
    <source>
        <dbReference type="Proteomes" id="UP000626180"/>
    </source>
</evidence>
<dbReference type="CDD" id="cd01347">
    <property type="entry name" value="ligand_gated_channel"/>
    <property type="match status" value="1"/>
</dbReference>
<dbReference type="AlphaFoldDB" id="A0A2X2D5N6"/>
<dbReference type="GO" id="GO:0015344">
    <property type="term" value="F:siderophore uptake transmembrane transporter activity"/>
    <property type="evidence" value="ECO:0007669"/>
    <property type="project" value="TreeGrafter"/>
</dbReference>
<keyword evidence="6 11" id="KW-0798">TonB box</keyword>
<evidence type="ECO:0000256" key="7">
    <source>
        <dbReference type="ARBA" id="ARBA00023136"/>
    </source>
</evidence>
<dbReference type="NCBIfam" id="TIGR01783">
    <property type="entry name" value="TonB-siderophor"/>
    <property type="match status" value="1"/>
</dbReference>
<evidence type="ECO:0000313" key="17">
    <source>
        <dbReference type="EMBL" id="SPZ16452.1"/>
    </source>
</evidence>
<keyword evidence="7 10" id="KW-0472">Membrane</keyword>
<evidence type="ECO:0000256" key="4">
    <source>
        <dbReference type="ARBA" id="ARBA00022452"/>
    </source>
</evidence>
<feature type="region of interest" description="Disordered" evidence="12">
    <location>
        <begin position="400"/>
        <end position="422"/>
    </location>
</feature>
<dbReference type="PROSITE" id="PS52016">
    <property type="entry name" value="TONB_DEPENDENT_REC_3"/>
    <property type="match status" value="1"/>
</dbReference>
<dbReference type="PANTHER" id="PTHR30069">
    <property type="entry name" value="TONB-DEPENDENT OUTER MEMBRANE RECEPTOR"/>
    <property type="match status" value="1"/>
</dbReference>
<feature type="chain" id="PRO_5015888965" evidence="13">
    <location>
        <begin position="29"/>
        <end position="738"/>
    </location>
</feature>
<organism evidence="17 18">
    <name type="scientific">Pseudomonas luteola</name>
    <dbReference type="NCBI Taxonomy" id="47886"/>
    <lineage>
        <taxon>Bacteria</taxon>
        <taxon>Pseudomonadati</taxon>
        <taxon>Pseudomonadota</taxon>
        <taxon>Gammaproteobacteria</taxon>
        <taxon>Pseudomonadales</taxon>
        <taxon>Pseudomonadaceae</taxon>
        <taxon>Pseudomonas</taxon>
    </lineage>
</organism>
<feature type="domain" description="TonB-dependent receptor-like beta-barrel" evidence="14">
    <location>
        <begin position="271"/>
        <end position="704"/>
    </location>
</feature>
<dbReference type="Proteomes" id="UP000250443">
    <property type="component" value="Unassembled WGS sequence"/>
</dbReference>
<dbReference type="InterPro" id="IPR039426">
    <property type="entry name" value="TonB-dep_rcpt-like"/>
</dbReference>
<dbReference type="Pfam" id="PF07715">
    <property type="entry name" value="Plug"/>
    <property type="match status" value="1"/>
</dbReference>
<dbReference type="Gene3D" id="2.40.170.20">
    <property type="entry name" value="TonB-dependent receptor, beta-barrel domain"/>
    <property type="match status" value="1"/>
</dbReference>
<keyword evidence="13" id="KW-0732">Signal</keyword>
<dbReference type="EMBL" id="UAUF01000015">
    <property type="protein sequence ID" value="SPZ16452.1"/>
    <property type="molecule type" value="Genomic_DNA"/>
</dbReference>
<comment type="similarity">
    <text evidence="2 10 11">Belongs to the TonB-dependent receptor family.</text>
</comment>
<name>A0A2X2D5N6_PSELU</name>
<evidence type="ECO:0000256" key="11">
    <source>
        <dbReference type="RuleBase" id="RU003357"/>
    </source>
</evidence>
<keyword evidence="3 10" id="KW-0813">Transport</keyword>
<dbReference type="NCBIfam" id="NF010051">
    <property type="entry name" value="PRK13528.1"/>
    <property type="match status" value="1"/>
</dbReference>
<keyword evidence="9 10" id="KW-0998">Cell outer membrane</keyword>
<evidence type="ECO:0000256" key="1">
    <source>
        <dbReference type="ARBA" id="ARBA00004571"/>
    </source>
</evidence>
<dbReference type="InterPro" id="IPR012910">
    <property type="entry name" value="Plug_dom"/>
</dbReference>
<comment type="subcellular location">
    <subcellularLocation>
        <location evidence="1 10">Cell outer membrane</location>
        <topology evidence="1 10">Multi-pass membrane protein</topology>
    </subcellularLocation>
</comment>